<dbReference type="Proteomes" id="UP000636479">
    <property type="component" value="Unassembled WGS sequence"/>
</dbReference>
<dbReference type="AlphaFoldDB" id="A0A8H6T8E0"/>
<dbReference type="InterPro" id="IPR019129">
    <property type="entry name" value="Folate-sensitive_fs_Fra10Ac1"/>
</dbReference>
<dbReference type="OrthoDB" id="197967at2759"/>
<dbReference type="EMBL" id="JACAZF010000002">
    <property type="protein sequence ID" value="KAF7312664.1"/>
    <property type="molecule type" value="Genomic_DNA"/>
</dbReference>
<feature type="compositionally biased region" description="Basic residues" evidence="1">
    <location>
        <begin position="201"/>
        <end position="215"/>
    </location>
</feature>
<protein>
    <recommendedName>
        <fullName evidence="4">Protein FRA10AC1</fullName>
    </recommendedName>
</protein>
<reference evidence="2" key="1">
    <citation type="submission" date="2020-05" db="EMBL/GenBank/DDBJ databases">
        <title>Mycena genomes resolve the evolution of fungal bioluminescence.</title>
        <authorList>
            <person name="Tsai I.J."/>
        </authorList>
    </citation>
    <scope>NUCLEOTIDE SEQUENCE</scope>
    <source>
        <strain evidence="2">171206Taipei</strain>
    </source>
</reference>
<keyword evidence="3" id="KW-1185">Reference proteome</keyword>
<dbReference type="Pfam" id="PF09725">
    <property type="entry name" value="Fra10Ac1"/>
    <property type="match status" value="1"/>
</dbReference>
<dbReference type="RefSeq" id="XP_037224772.1">
    <property type="nucleotide sequence ID" value="XM_037359677.1"/>
</dbReference>
<accession>A0A8H6T8E0</accession>
<feature type="region of interest" description="Disordered" evidence="1">
    <location>
        <begin position="148"/>
        <end position="238"/>
    </location>
</feature>
<comment type="caution">
    <text evidence="2">The sequence shown here is derived from an EMBL/GenBank/DDBJ whole genome shotgun (WGS) entry which is preliminary data.</text>
</comment>
<feature type="compositionally biased region" description="Basic and acidic residues" evidence="1">
    <location>
        <begin position="181"/>
        <end position="190"/>
    </location>
</feature>
<evidence type="ECO:0000256" key="1">
    <source>
        <dbReference type="SAM" id="MobiDB-lite"/>
    </source>
</evidence>
<name>A0A8H6T8E0_9AGAR</name>
<proteinExistence type="predicted"/>
<evidence type="ECO:0000313" key="3">
    <source>
        <dbReference type="Proteomes" id="UP000636479"/>
    </source>
</evidence>
<evidence type="ECO:0008006" key="4">
    <source>
        <dbReference type="Google" id="ProtNLM"/>
    </source>
</evidence>
<evidence type="ECO:0000313" key="2">
    <source>
        <dbReference type="EMBL" id="KAF7312664.1"/>
    </source>
</evidence>
<dbReference type="GeneID" id="59342193"/>
<feature type="compositionally biased region" description="Basic and acidic residues" evidence="1">
    <location>
        <begin position="151"/>
        <end position="163"/>
    </location>
</feature>
<gene>
    <name evidence="2" type="ORF">MIND_00280700</name>
</gene>
<sequence length="238" mass="27779">MSLYPRPTLPELPSGRSEFEILKSSHRFLREDQDQTQPKAASWDDQLAEKYYESLFREFAVCDLKHYKSGNFSLRWRTESEVLSGAGESTCGNTRCAHHNPRNEDKRKRGRLTTLELPFSYEEQGEAKSALVKTVLCEKCLGKMMWKRRKEKETSGTEEKRPVDEDDEYGPVAPTTSTTPKNRDQDEPKLHISRSSSPPQHKPRSHSRSRSPRRRDHNEKQSRHRSPTRSTRYHTIHK</sequence>
<feature type="compositionally biased region" description="Basic residues" evidence="1">
    <location>
        <begin position="222"/>
        <end position="238"/>
    </location>
</feature>
<feature type="region of interest" description="Disordered" evidence="1">
    <location>
        <begin position="87"/>
        <end position="111"/>
    </location>
</feature>
<organism evidence="2 3">
    <name type="scientific">Mycena indigotica</name>
    <dbReference type="NCBI Taxonomy" id="2126181"/>
    <lineage>
        <taxon>Eukaryota</taxon>
        <taxon>Fungi</taxon>
        <taxon>Dikarya</taxon>
        <taxon>Basidiomycota</taxon>
        <taxon>Agaricomycotina</taxon>
        <taxon>Agaricomycetes</taxon>
        <taxon>Agaricomycetidae</taxon>
        <taxon>Agaricales</taxon>
        <taxon>Marasmiineae</taxon>
        <taxon>Mycenaceae</taxon>
        <taxon>Mycena</taxon>
    </lineage>
</organism>